<reference evidence="1" key="1">
    <citation type="submission" date="2022-09" db="EMBL/GenBank/DDBJ databases">
        <title>Novel Mycoplasma species identified in domestic and wild animals.</title>
        <authorList>
            <person name="Volokhov D.V."/>
            <person name="Furtak V.A."/>
            <person name="Zagorodnyaya T.A."/>
        </authorList>
    </citation>
    <scope>NUCLEOTIDE SEQUENCE</scope>
    <source>
        <strain evidence="1">Oakley</strain>
    </source>
</reference>
<gene>
    <name evidence="1" type="ORF">N7548_00135</name>
</gene>
<evidence type="ECO:0000313" key="2">
    <source>
        <dbReference type="Proteomes" id="UP001177160"/>
    </source>
</evidence>
<organism evidence="1 2">
    <name type="scientific">Paracholeplasma manati</name>
    <dbReference type="NCBI Taxonomy" id="591373"/>
    <lineage>
        <taxon>Bacteria</taxon>
        <taxon>Bacillati</taxon>
        <taxon>Mycoplasmatota</taxon>
        <taxon>Mollicutes</taxon>
        <taxon>Acholeplasmatales</taxon>
        <taxon>Acholeplasmataceae</taxon>
        <taxon>Paracholeplasma</taxon>
    </lineage>
</organism>
<sequence>MQETLFVDPIKVPLDIKTSQTLKEDADFFHIGSVHQFSKLVIKKSYKYFLSRLADKDKKLKKELKKIIFDERVLDEVLKVSKKVYLSFEDTPEIKHKKESITLRINQDEILEFSSIFRIFKSAGLEDVNGFTAFLRILLYQYTRLSRIERERMLFSSQYDTIKNAIDKKAILHLQLRDQGLLSIHPYKIIRFGDECHFLIGDGHLTMDTLSIRLSRIVQLSLDDSQLFESMSSNTTDLVHQFESSSFQYSSLGSQLDSNQILETLLLLQSFTAI</sequence>
<comment type="caution">
    <text evidence="1">The sequence shown here is derived from an EMBL/GenBank/DDBJ whole genome shotgun (WGS) entry which is preliminary data.</text>
</comment>
<evidence type="ECO:0000313" key="1">
    <source>
        <dbReference type="EMBL" id="MCV2231233.1"/>
    </source>
</evidence>
<dbReference type="EMBL" id="JAOVQM010000001">
    <property type="protein sequence ID" value="MCV2231233.1"/>
    <property type="molecule type" value="Genomic_DNA"/>
</dbReference>
<accession>A0ABT2Y3C1</accession>
<proteinExistence type="predicted"/>
<protein>
    <submittedName>
        <fullName evidence="1">Uncharacterized protein</fullName>
    </submittedName>
</protein>
<dbReference type="RefSeq" id="WP_263607346.1">
    <property type="nucleotide sequence ID" value="NZ_JAOVQM010000001.1"/>
</dbReference>
<name>A0ABT2Y3C1_9MOLU</name>
<dbReference type="Proteomes" id="UP001177160">
    <property type="component" value="Unassembled WGS sequence"/>
</dbReference>
<keyword evidence="2" id="KW-1185">Reference proteome</keyword>